<protein>
    <submittedName>
        <fullName evidence="2">Uncharacterized protein</fullName>
    </submittedName>
</protein>
<dbReference type="InterPro" id="IPR021133">
    <property type="entry name" value="HEAT_type_2"/>
</dbReference>
<dbReference type="PROSITE" id="PS50077">
    <property type="entry name" value="HEAT_REPEAT"/>
    <property type="match status" value="1"/>
</dbReference>
<dbReference type="InterPro" id="IPR016024">
    <property type="entry name" value="ARM-type_fold"/>
</dbReference>
<evidence type="ECO:0000256" key="1">
    <source>
        <dbReference type="PROSITE-ProRule" id="PRU00103"/>
    </source>
</evidence>
<dbReference type="Proteomes" id="UP000005237">
    <property type="component" value="Unassembled WGS sequence"/>
</dbReference>
<evidence type="ECO:0000313" key="2">
    <source>
        <dbReference type="EnsemblMetazoa" id="CJA10430a.1"/>
    </source>
</evidence>
<evidence type="ECO:0000313" key="3">
    <source>
        <dbReference type="Proteomes" id="UP000005237"/>
    </source>
</evidence>
<sequence length="416" mass="47126">MSSHFSLSGRPHTVIGKQAWSEKRESVSFLEKWATCKSYAAELVDRCLDHCSEWLTSFPATGGSHQKVNEVDEIRRLSAAHLSRELALATPTAFFLRANLFFKYIFNAVKDKNPAVRIAAIDALHVVLTIVSQRETKHKTEWFGECFKEAFSIQSHITSRNEMDGWHSVALILNELLRISDQSFELVRRESSQFVKQKFLKEDEENGVEWLALPKQLIIVESVTARQLVRENFEKLIVSIREMVHLVSLRAKDKAAAYLNTVLMQLLPRICAFPQCDRTFQTIAFDTSFAIYVRGDLKDEPNSFSEAFLNAIDGRTGGAPQNAVYNCVKHPSIDQKKAGIYLIVCLAETHAGNVIRYANYLLKMLNTGGMDEETVKLASKALAFLIAADRSILRFFPKFFSGFVNRSIRASGYDRL</sequence>
<reference evidence="3" key="1">
    <citation type="submission" date="2010-08" db="EMBL/GenBank/DDBJ databases">
        <authorList>
            <consortium name="Caenorhabditis japonica Sequencing Consortium"/>
            <person name="Wilson R.K."/>
        </authorList>
    </citation>
    <scope>NUCLEOTIDE SEQUENCE [LARGE SCALE GENOMIC DNA]</scope>
    <source>
        <strain evidence="3">DF5081</strain>
    </source>
</reference>
<reference evidence="2" key="2">
    <citation type="submission" date="2022-06" db="UniProtKB">
        <authorList>
            <consortium name="EnsemblMetazoa"/>
        </authorList>
    </citation>
    <scope>IDENTIFICATION</scope>
    <source>
        <strain evidence="2">DF5081</strain>
    </source>
</reference>
<proteinExistence type="predicted"/>
<organism evidence="2 3">
    <name type="scientific">Caenorhabditis japonica</name>
    <dbReference type="NCBI Taxonomy" id="281687"/>
    <lineage>
        <taxon>Eukaryota</taxon>
        <taxon>Metazoa</taxon>
        <taxon>Ecdysozoa</taxon>
        <taxon>Nematoda</taxon>
        <taxon>Chromadorea</taxon>
        <taxon>Rhabditida</taxon>
        <taxon>Rhabditina</taxon>
        <taxon>Rhabditomorpha</taxon>
        <taxon>Rhabditoidea</taxon>
        <taxon>Rhabditidae</taxon>
        <taxon>Peloderinae</taxon>
        <taxon>Caenorhabditis</taxon>
    </lineage>
</organism>
<dbReference type="SUPFAM" id="SSF48371">
    <property type="entry name" value="ARM repeat"/>
    <property type="match status" value="1"/>
</dbReference>
<feature type="repeat" description="HEAT" evidence="1">
    <location>
        <begin position="101"/>
        <end position="139"/>
    </location>
</feature>
<name>A0A8R1HXZ6_CAEJA</name>
<dbReference type="AlphaFoldDB" id="A0A8R1HXZ6"/>
<keyword evidence="3" id="KW-1185">Reference proteome</keyword>
<accession>A0A8R1HXZ6</accession>
<dbReference type="EnsemblMetazoa" id="CJA10430a.1">
    <property type="protein sequence ID" value="CJA10430a.1"/>
    <property type="gene ID" value="WBGene00129634"/>
</dbReference>